<dbReference type="OrthoDB" id="8281397at2"/>
<keyword evidence="3" id="KW-1185">Reference proteome</keyword>
<evidence type="ECO:0000313" key="3">
    <source>
        <dbReference type="Proteomes" id="UP000219167"/>
    </source>
</evidence>
<reference evidence="2 3" key="1">
    <citation type="submission" date="2017-08" db="EMBL/GenBank/DDBJ databases">
        <authorList>
            <person name="de Groot N.N."/>
        </authorList>
    </citation>
    <scope>NUCLEOTIDE SEQUENCE [LARGE SCALE GENOMIC DNA]</scope>
    <source>
        <strain evidence="2 3">JC85</strain>
    </source>
</reference>
<dbReference type="Gene3D" id="1.10.10.10">
    <property type="entry name" value="Winged helix-like DNA-binding domain superfamily/Winged helix DNA-binding domain"/>
    <property type="match status" value="1"/>
</dbReference>
<dbReference type="InterPro" id="IPR016032">
    <property type="entry name" value="Sig_transdc_resp-reg_C-effctor"/>
</dbReference>
<name>A0A285U5M8_9HYPH</name>
<dbReference type="AlphaFoldDB" id="A0A285U5M8"/>
<keyword evidence="2" id="KW-0238">DNA-binding</keyword>
<dbReference type="GO" id="GO:0006355">
    <property type="term" value="P:regulation of DNA-templated transcription"/>
    <property type="evidence" value="ECO:0007669"/>
    <property type="project" value="InterPro"/>
</dbReference>
<gene>
    <name evidence="2" type="ORF">SAMN05892877_103329</name>
</gene>
<protein>
    <submittedName>
        <fullName evidence="2">DNA-binding CsgD family transcriptional regulator</fullName>
    </submittedName>
</protein>
<dbReference type="InterPro" id="IPR000792">
    <property type="entry name" value="Tscrpt_reg_LuxR_C"/>
</dbReference>
<dbReference type="RefSeq" id="WP_097137317.1">
    <property type="nucleotide sequence ID" value="NZ_OBQD01000003.1"/>
</dbReference>
<dbReference type="Proteomes" id="UP000219167">
    <property type="component" value="Unassembled WGS sequence"/>
</dbReference>
<dbReference type="GO" id="GO:0003677">
    <property type="term" value="F:DNA binding"/>
    <property type="evidence" value="ECO:0007669"/>
    <property type="project" value="UniProtKB-KW"/>
</dbReference>
<evidence type="ECO:0000313" key="2">
    <source>
        <dbReference type="EMBL" id="SOC36987.1"/>
    </source>
</evidence>
<sequence length="79" mass="8602">MSIADPRFARHRTLAPPDLSPIQLRCLSLAAEGKTADQIVIETDLPLVRVSCALRQAIEKLGTRNITAAISRAALLRLI</sequence>
<proteinExistence type="predicted"/>
<dbReference type="InterPro" id="IPR036388">
    <property type="entry name" value="WH-like_DNA-bd_sf"/>
</dbReference>
<dbReference type="SUPFAM" id="SSF46894">
    <property type="entry name" value="C-terminal effector domain of the bipartite response regulators"/>
    <property type="match status" value="1"/>
</dbReference>
<accession>A0A285U5M8</accession>
<evidence type="ECO:0000259" key="1">
    <source>
        <dbReference type="SMART" id="SM00421"/>
    </source>
</evidence>
<organism evidence="2 3">
    <name type="scientific">Rhizobium subbaraonis</name>
    <dbReference type="NCBI Taxonomy" id="908946"/>
    <lineage>
        <taxon>Bacteria</taxon>
        <taxon>Pseudomonadati</taxon>
        <taxon>Pseudomonadota</taxon>
        <taxon>Alphaproteobacteria</taxon>
        <taxon>Hyphomicrobiales</taxon>
        <taxon>Rhizobiaceae</taxon>
        <taxon>Rhizobium/Agrobacterium group</taxon>
        <taxon>Rhizobium</taxon>
    </lineage>
</organism>
<dbReference type="EMBL" id="OBQD01000003">
    <property type="protein sequence ID" value="SOC36987.1"/>
    <property type="molecule type" value="Genomic_DNA"/>
</dbReference>
<feature type="domain" description="HTH luxR-type" evidence="1">
    <location>
        <begin position="16"/>
        <end position="73"/>
    </location>
</feature>
<dbReference type="SMART" id="SM00421">
    <property type="entry name" value="HTH_LUXR"/>
    <property type="match status" value="1"/>
</dbReference>